<evidence type="ECO:0000259" key="1">
    <source>
        <dbReference type="Pfam" id="PF13577"/>
    </source>
</evidence>
<dbReference type="EMBL" id="CP000384">
    <property type="protein sequence ID" value="ABG08712.1"/>
    <property type="molecule type" value="Genomic_DNA"/>
</dbReference>
<proteinExistence type="predicted"/>
<dbReference type="CDD" id="cd00531">
    <property type="entry name" value="NTF2_like"/>
    <property type="match status" value="1"/>
</dbReference>
<dbReference type="Gene3D" id="3.10.450.50">
    <property type="match status" value="1"/>
</dbReference>
<protein>
    <recommendedName>
        <fullName evidence="1">SnoaL-like domain-containing protein</fullName>
    </recommendedName>
</protein>
<dbReference type="AlphaFoldDB" id="A0A5Q5BK63"/>
<dbReference type="InterPro" id="IPR037401">
    <property type="entry name" value="SnoaL-like"/>
</dbReference>
<dbReference type="SUPFAM" id="SSF54427">
    <property type="entry name" value="NTF2-like"/>
    <property type="match status" value="1"/>
</dbReference>
<dbReference type="InterPro" id="IPR032710">
    <property type="entry name" value="NTF2-like_dom_sf"/>
</dbReference>
<reference evidence="2" key="1">
    <citation type="submission" date="2006-06" db="EMBL/GenBank/DDBJ databases">
        <title>Complete sequence of chromosome of Mycobacterium sp. MCS.</title>
        <authorList>
            <consortium name="US DOE Joint Genome Institute"/>
            <person name="Copeland A."/>
            <person name="Lucas S."/>
            <person name="Lapidus A."/>
            <person name="Barry K."/>
            <person name="Detter J.C."/>
            <person name="Glavina del Rio T."/>
            <person name="Hammon N."/>
            <person name="Israni S."/>
            <person name="Dalin E."/>
            <person name="Tice H."/>
            <person name="Pitluck S."/>
            <person name="Martinez M."/>
            <person name="Schmutz J."/>
            <person name="Larimer F."/>
            <person name="Land M."/>
            <person name="Hauser L."/>
            <person name="Kyrpides N."/>
            <person name="Kim E."/>
            <person name="Miller C.D."/>
            <person name="Hughes J.E."/>
            <person name="Anderson A.J."/>
            <person name="Sims R.C."/>
            <person name="Richardson P."/>
        </authorList>
    </citation>
    <scope>NUCLEOTIDE SEQUENCE [LARGE SCALE GENOMIC DNA]</scope>
    <source>
        <strain evidence="2">MCS</strain>
    </source>
</reference>
<feature type="domain" description="SnoaL-like" evidence="1">
    <location>
        <begin position="11"/>
        <end position="133"/>
    </location>
</feature>
<sequence>MSHDEALMAIRPSIETLVAEFAWLIDHESGRGVAELFTHDGEYEMGPVSLSGRSEIEEFYRRRHAAGPRTSRHLFTNLRLRDVDGDSVRGTCVLSLHAANGVPPHPLSPVIVADYDDEYVRGEDGSWLFRRRTVTVLFGEPPKLPTGRH</sequence>
<name>A0A5Q5BK63_MYCSS</name>
<dbReference type="KEGG" id="mmc:Mmcs_2604"/>
<accession>A0A5Q5BK63</accession>
<evidence type="ECO:0000313" key="2">
    <source>
        <dbReference type="EMBL" id="ABG08712.1"/>
    </source>
</evidence>
<gene>
    <name evidence="2" type="ordered locus">Mmcs_2604</name>
</gene>
<organism evidence="2">
    <name type="scientific">Mycobacterium sp. (strain MCS)</name>
    <dbReference type="NCBI Taxonomy" id="164756"/>
    <lineage>
        <taxon>Bacteria</taxon>
        <taxon>Bacillati</taxon>
        <taxon>Actinomycetota</taxon>
        <taxon>Actinomycetes</taxon>
        <taxon>Mycobacteriales</taxon>
        <taxon>Mycobacteriaceae</taxon>
        <taxon>Mycobacterium</taxon>
    </lineage>
</organism>
<dbReference type="Pfam" id="PF13577">
    <property type="entry name" value="SnoaL_4"/>
    <property type="match status" value="1"/>
</dbReference>